<evidence type="ECO:0000256" key="9">
    <source>
        <dbReference type="ARBA" id="ARBA00038126"/>
    </source>
</evidence>
<dbReference type="EMBL" id="CACVKT020007264">
    <property type="protein sequence ID" value="CAC5406783.1"/>
    <property type="molecule type" value="Genomic_DNA"/>
</dbReference>
<proteinExistence type="inferred from homology"/>
<dbReference type="SUPFAM" id="SSF53335">
    <property type="entry name" value="S-adenosyl-L-methionine-dependent methyltransferases"/>
    <property type="match status" value="1"/>
</dbReference>
<dbReference type="Pfam" id="PF10294">
    <property type="entry name" value="Methyltransf_16"/>
    <property type="match status" value="1"/>
</dbReference>
<evidence type="ECO:0000256" key="1">
    <source>
        <dbReference type="ARBA" id="ARBA00004123"/>
    </source>
</evidence>
<dbReference type="Proteomes" id="UP000507470">
    <property type="component" value="Unassembled WGS sequence"/>
</dbReference>
<keyword evidence="4" id="KW-0963">Cytoplasm</keyword>
<dbReference type="InterPro" id="IPR029063">
    <property type="entry name" value="SAM-dependent_MTases_sf"/>
</dbReference>
<evidence type="ECO:0000256" key="6">
    <source>
        <dbReference type="ARBA" id="ARBA00022679"/>
    </source>
</evidence>
<dbReference type="CDD" id="cd02440">
    <property type="entry name" value="AdoMet_MTases"/>
    <property type="match status" value="1"/>
</dbReference>
<dbReference type="PANTHER" id="PTHR14614:SF39">
    <property type="entry name" value="HISTIDINE PROTEIN METHYLTRANSFERASE 1 HOMOLOG"/>
    <property type="match status" value="1"/>
</dbReference>
<dbReference type="GO" id="GO:0032259">
    <property type="term" value="P:methylation"/>
    <property type="evidence" value="ECO:0007669"/>
    <property type="project" value="UniProtKB-KW"/>
</dbReference>
<dbReference type="OrthoDB" id="1723750at2759"/>
<evidence type="ECO:0000256" key="3">
    <source>
        <dbReference type="ARBA" id="ARBA00012533"/>
    </source>
</evidence>
<dbReference type="EC" id="2.1.1.85" evidence="3"/>
<evidence type="ECO:0000256" key="5">
    <source>
        <dbReference type="ARBA" id="ARBA00022603"/>
    </source>
</evidence>
<sequence length="301" mass="33758">MAFCFNFTTKDSEEKSLNIDDILLEAPVSKKKKIEQVVTDFKEITVEDCKADYPYDLEVNTYQLTDSITVSCYDAGAIEEILKKDKDDSSSVVKATSCHSDLVPNVYEGGLTVWECGIDLASYVAKDVDFTDKMILELGCGAGIPGICAMLCGAKVVHFQDYNEEVLKEYTIPNVKQLNTDDDVKCTCRYFSGDWSQFSDKIDNEQSYDIILTAETIYNPDNYQKLHDVFTSQLDKHGTVYLAAKSNYFGVGGGIGLFEDFMNGKGKFSCKICKTIEAGVPREIMQLKWKNTNIDKQTEKT</sequence>
<keyword evidence="5 10" id="KW-0489">Methyltransferase</keyword>
<dbReference type="GO" id="GO:0005634">
    <property type="term" value="C:nucleus"/>
    <property type="evidence" value="ECO:0007669"/>
    <property type="project" value="UniProtKB-SubCell"/>
</dbReference>
<dbReference type="Gene3D" id="3.40.50.150">
    <property type="entry name" value="Vaccinia Virus protein VP39"/>
    <property type="match status" value="1"/>
</dbReference>
<accession>A0A6J8DDM3</accession>
<dbReference type="GO" id="GO:0005737">
    <property type="term" value="C:cytoplasm"/>
    <property type="evidence" value="ECO:0007669"/>
    <property type="project" value="UniProtKB-SubCell"/>
</dbReference>
<keyword evidence="6 10" id="KW-0808">Transferase</keyword>
<evidence type="ECO:0000256" key="2">
    <source>
        <dbReference type="ARBA" id="ARBA00004496"/>
    </source>
</evidence>
<evidence type="ECO:0000313" key="10">
    <source>
        <dbReference type="EMBL" id="CAC5406783.1"/>
    </source>
</evidence>
<protein>
    <recommendedName>
        <fullName evidence="3">protein-histidine N-methyltransferase</fullName>
        <ecNumber evidence="3">2.1.1.85</ecNumber>
    </recommendedName>
</protein>
<name>A0A6J8DDM3_MYTCO</name>
<evidence type="ECO:0000256" key="4">
    <source>
        <dbReference type="ARBA" id="ARBA00022490"/>
    </source>
</evidence>
<gene>
    <name evidence="10" type="ORF">MCOR_40319</name>
</gene>
<evidence type="ECO:0000256" key="7">
    <source>
        <dbReference type="ARBA" id="ARBA00022691"/>
    </source>
</evidence>
<keyword evidence="11" id="KW-1185">Reference proteome</keyword>
<dbReference type="InterPro" id="IPR019410">
    <property type="entry name" value="Methyltransf_16"/>
</dbReference>
<evidence type="ECO:0000313" key="11">
    <source>
        <dbReference type="Proteomes" id="UP000507470"/>
    </source>
</evidence>
<comment type="subcellular location">
    <subcellularLocation>
        <location evidence="2">Cytoplasm</location>
    </subcellularLocation>
    <subcellularLocation>
        <location evidence="1">Nucleus</location>
    </subcellularLocation>
</comment>
<keyword evidence="8" id="KW-0539">Nucleus</keyword>
<dbReference type="GO" id="GO:0018064">
    <property type="term" value="F:protein-L-histidine N-tele-methyltransferase activity"/>
    <property type="evidence" value="ECO:0007669"/>
    <property type="project" value="UniProtKB-EC"/>
</dbReference>
<reference evidence="10 11" key="1">
    <citation type="submission" date="2020-06" db="EMBL/GenBank/DDBJ databases">
        <authorList>
            <person name="Li R."/>
            <person name="Bekaert M."/>
        </authorList>
    </citation>
    <scope>NUCLEOTIDE SEQUENCE [LARGE SCALE GENOMIC DNA]</scope>
    <source>
        <strain evidence="11">wild</strain>
    </source>
</reference>
<organism evidence="10 11">
    <name type="scientific">Mytilus coruscus</name>
    <name type="common">Sea mussel</name>
    <dbReference type="NCBI Taxonomy" id="42192"/>
    <lineage>
        <taxon>Eukaryota</taxon>
        <taxon>Metazoa</taxon>
        <taxon>Spiralia</taxon>
        <taxon>Lophotrochozoa</taxon>
        <taxon>Mollusca</taxon>
        <taxon>Bivalvia</taxon>
        <taxon>Autobranchia</taxon>
        <taxon>Pteriomorphia</taxon>
        <taxon>Mytilida</taxon>
        <taxon>Mytiloidea</taxon>
        <taxon>Mytilidae</taxon>
        <taxon>Mytilinae</taxon>
        <taxon>Mytilus</taxon>
    </lineage>
</organism>
<evidence type="ECO:0000256" key="8">
    <source>
        <dbReference type="ARBA" id="ARBA00023242"/>
    </source>
</evidence>
<dbReference type="AlphaFoldDB" id="A0A6J8DDM3"/>
<comment type="similarity">
    <text evidence="9">Belongs to the methyltransferase superfamily. METTL18 family.</text>
</comment>
<dbReference type="PANTHER" id="PTHR14614">
    <property type="entry name" value="HEPATOCELLULAR CARCINOMA-ASSOCIATED ANTIGEN"/>
    <property type="match status" value="1"/>
</dbReference>
<keyword evidence="7" id="KW-0949">S-adenosyl-L-methionine</keyword>